<dbReference type="Proteomes" id="UP001460270">
    <property type="component" value="Unassembled WGS sequence"/>
</dbReference>
<feature type="region of interest" description="Disordered" evidence="1">
    <location>
        <begin position="167"/>
        <end position="207"/>
    </location>
</feature>
<feature type="transmembrane region" description="Helical" evidence="2">
    <location>
        <begin position="99"/>
        <end position="119"/>
    </location>
</feature>
<feature type="signal peptide" evidence="3">
    <location>
        <begin position="1"/>
        <end position="22"/>
    </location>
</feature>
<protein>
    <submittedName>
        <fullName evidence="4">Uncharacterized protein</fullName>
    </submittedName>
</protein>
<keyword evidence="2" id="KW-0812">Transmembrane</keyword>
<keyword evidence="3" id="KW-0732">Signal</keyword>
<keyword evidence="2" id="KW-1133">Transmembrane helix</keyword>
<keyword evidence="5" id="KW-1185">Reference proteome</keyword>
<evidence type="ECO:0000256" key="1">
    <source>
        <dbReference type="SAM" id="MobiDB-lite"/>
    </source>
</evidence>
<evidence type="ECO:0000256" key="2">
    <source>
        <dbReference type="SAM" id="Phobius"/>
    </source>
</evidence>
<gene>
    <name evidence="4" type="ORF">WMY93_014674</name>
</gene>
<dbReference type="AlphaFoldDB" id="A0AAW0NZG7"/>
<name>A0AAW0NZG7_9GOBI</name>
<evidence type="ECO:0000256" key="3">
    <source>
        <dbReference type="SAM" id="SignalP"/>
    </source>
</evidence>
<proteinExistence type="predicted"/>
<feature type="chain" id="PRO_5043743506" evidence="3">
    <location>
        <begin position="23"/>
        <end position="289"/>
    </location>
</feature>
<evidence type="ECO:0000313" key="5">
    <source>
        <dbReference type="Proteomes" id="UP001460270"/>
    </source>
</evidence>
<feature type="compositionally biased region" description="Polar residues" evidence="1">
    <location>
        <begin position="181"/>
        <end position="207"/>
    </location>
</feature>
<accession>A0AAW0NZG7</accession>
<reference evidence="5" key="1">
    <citation type="submission" date="2024-04" db="EMBL/GenBank/DDBJ databases">
        <title>Salinicola lusitanus LLJ914,a marine bacterium isolated from the Okinawa Trough.</title>
        <authorList>
            <person name="Li J."/>
        </authorList>
    </citation>
    <scope>NUCLEOTIDE SEQUENCE [LARGE SCALE GENOMIC DNA]</scope>
</reference>
<keyword evidence="2" id="KW-0472">Membrane</keyword>
<organism evidence="4 5">
    <name type="scientific">Mugilogobius chulae</name>
    <name type="common">yellowstripe goby</name>
    <dbReference type="NCBI Taxonomy" id="88201"/>
    <lineage>
        <taxon>Eukaryota</taxon>
        <taxon>Metazoa</taxon>
        <taxon>Chordata</taxon>
        <taxon>Craniata</taxon>
        <taxon>Vertebrata</taxon>
        <taxon>Euteleostomi</taxon>
        <taxon>Actinopterygii</taxon>
        <taxon>Neopterygii</taxon>
        <taxon>Teleostei</taxon>
        <taxon>Neoteleostei</taxon>
        <taxon>Acanthomorphata</taxon>
        <taxon>Gobiaria</taxon>
        <taxon>Gobiiformes</taxon>
        <taxon>Gobioidei</taxon>
        <taxon>Gobiidae</taxon>
        <taxon>Gobionellinae</taxon>
        <taxon>Mugilogobius</taxon>
    </lineage>
</organism>
<comment type="caution">
    <text evidence="4">The sequence shown here is derived from an EMBL/GenBank/DDBJ whole genome shotgun (WGS) entry which is preliminary data.</text>
</comment>
<evidence type="ECO:0000313" key="4">
    <source>
        <dbReference type="EMBL" id="KAK7909990.1"/>
    </source>
</evidence>
<sequence>MERNAIMKLLYTWTCVVVFISASNELTNSSTAAPPVSVTNESESFQNEIPFVQNITDEDTSGNITAQTSSPAKDNVVLILFEEKRDDGNTSPAPEEKGYVILMLILLLVLALCIILFYLRRVSRTYTFDLQRPAPGRVEPIGTFEPVYLDDLDYQVHTTEILPTAEANGTVLSTEDKTLNGEVSQTTDVQKTESSPTAETEPSKVQLNQDELTQDLNQDQVKQDQENPDELNQDLSPVLFIEESEEDMNVNNNNQSMRSSAFVEISLDEPQSSVQPFTFSSSELQHFYN</sequence>
<dbReference type="EMBL" id="JBBPFD010000010">
    <property type="protein sequence ID" value="KAK7909990.1"/>
    <property type="molecule type" value="Genomic_DNA"/>
</dbReference>